<evidence type="ECO:0000313" key="4">
    <source>
        <dbReference type="Proteomes" id="UP000694388"/>
    </source>
</evidence>
<name>A0A8C4R524_EPTBU</name>
<evidence type="ECO:0000256" key="1">
    <source>
        <dbReference type="RuleBase" id="RU367043"/>
    </source>
</evidence>
<dbReference type="Pfam" id="PF02953">
    <property type="entry name" value="zf-Tim10_DDP"/>
    <property type="match status" value="1"/>
</dbReference>
<evidence type="ECO:0000259" key="2">
    <source>
        <dbReference type="Pfam" id="PF02953"/>
    </source>
</evidence>
<comment type="subunit">
    <text evidence="1">Heterohexamer.</text>
</comment>
<comment type="similarity">
    <text evidence="1">Belongs to the small Tim family.</text>
</comment>
<dbReference type="Ensembl" id="ENSEBUT00000025887.1">
    <property type="protein sequence ID" value="ENSEBUP00000025311.1"/>
    <property type="gene ID" value="ENSEBUG00000015610.1"/>
</dbReference>
<dbReference type="InterPro" id="IPR004217">
    <property type="entry name" value="Tim10-like"/>
</dbReference>
<keyword evidence="1" id="KW-0999">Mitochondrion inner membrane</keyword>
<evidence type="ECO:0000313" key="3">
    <source>
        <dbReference type="Ensembl" id="ENSEBUP00000025311.1"/>
    </source>
</evidence>
<keyword evidence="1" id="KW-0813">Transport</keyword>
<comment type="subcellular location">
    <subcellularLocation>
        <location evidence="1">Mitochondrion inner membrane</location>
        <topology evidence="1">Peripheral membrane protein</topology>
        <orientation evidence="1">Intermembrane side</orientation>
    </subcellularLocation>
</comment>
<comment type="domain">
    <text evidence="1">The twin CX3C motif contains 4 conserved Cys residues that form 2 disulfide bonds in the mitochondrial intermembrane space.</text>
</comment>
<dbReference type="GO" id="GO:0005743">
    <property type="term" value="C:mitochondrial inner membrane"/>
    <property type="evidence" value="ECO:0007669"/>
    <property type="project" value="UniProtKB-SubCell"/>
</dbReference>
<dbReference type="SUPFAM" id="SSF144122">
    <property type="entry name" value="Tim10-like"/>
    <property type="match status" value="1"/>
</dbReference>
<keyword evidence="4" id="KW-1185">Reference proteome</keyword>
<reference evidence="3" key="2">
    <citation type="submission" date="2025-09" db="UniProtKB">
        <authorList>
            <consortium name="Ensembl"/>
        </authorList>
    </citation>
    <scope>IDENTIFICATION</scope>
</reference>
<dbReference type="InterPro" id="IPR035427">
    <property type="entry name" value="Tim10-like_dom_sf"/>
</dbReference>
<dbReference type="Gene3D" id="1.10.287.810">
    <property type="entry name" value="Mitochondrial import inner membrane translocase subunit tim13 like domains"/>
    <property type="match status" value="1"/>
</dbReference>
<comment type="function">
    <text evidence="1">Mitochondrial intermembrane chaperone that participates in the import and insertion of some multi-pass transmembrane proteins into the mitochondrial inner membrane. Also required for the transfer of beta-barrel precursors from the TOM complex to the sorting and assembly machinery (SAM complex) of the outer membrane. Acts as a chaperone-like protein that protects the hydrophobic precursors from aggregation and guide them through the mitochondrial intermembrane space.</text>
</comment>
<keyword evidence="1" id="KW-0143">Chaperone</keyword>
<reference evidence="3" key="1">
    <citation type="submission" date="2025-08" db="UniProtKB">
        <authorList>
            <consortium name="Ensembl"/>
        </authorList>
    </citation>
    <scope>IDENTIFICATION</scope>
</reference>
<dbReference type="AlphaFoldDB" id="A0A8C4R524"/>
<keyword evidence="1" id="KW-1015">Disulfide bond</keyword>
<keyword evidence="1" id="KW-0472">Membrane</keyword>
<feature type="domain" description="Tim10-like" evidence="2">
    <location>
        <begin position="23"/>
        <end position="60"/>
    </location>
</feature>
<protein>
    <recommendedName>
        <fullName evidence="1">Mitochondrial import inner membrane translocase subunit</fullName>
    </recommendedName>
</protein>
<keyword evidence="1" id="KW-0653">Protein transport</keyword>
<organism evidence="3 4">
    <name type="scientific">Eptatretus burgeri</name>
    <name type="common">Inshore hagfish</name>
    <dbReference type="NCBI Taxonomy" id="7764"/>
    <lineage>
        <taxon>Eukaryota</taxon>
        <taxon>Metazoa</taxon>
        <taxon>Chordata</taxon>
        <taxon>Craniata</taxon>
        <taxon>Vertebrata</taxon>
        <taxon>Cyclostomata</taxon>
        <taxon>Myxini</taxon>
        <taxon>Myxiniformes</taxon>
        <taxon>Myxinidae</taxon>
        <taxon>Eptatretinae</taxon>
        <taxon>Eptatretus</taxon>
    </lineage>
</organism>
<keyword evidence="1" id="KW-0496">Mitochondrion</keyword>
<dbReference type="GeneTree" id="ENSGT00950000186383"/>
<proteinExistence type="inferred from homology"/>
<sequence>MATLKAILLDPLECDVSHLVVQDKCMDKPSSKLDGRTETCLVNCVERFIDTSQYLLGRFEKISLGRLGGSERLGD</sequence>
<dbReference type="GO" id="GO:0015031">
    <property type="term" value="P:protein transport"/>
    <property type="evidence" value="ECO:0007669"/>
    <property type="project" value="UniProtKB-KW"/>
</dbReference>
<accession>A0A8C4R524</accession>
<dbReference type="Proteomes" id="UP000694388">
    <property type="component" value="Unplaced"/>
</dbReference>
<keyword evidence="1" id="KW-0811">Translocation</keyword>